<reference evidence="1 2" key="1">
    <citation type="submission" date="2024-08" db="EMBL/GenBank/DDBJ databases">
        <title>Insights into the chromosomal genome structure of Flemingia macrophylla.</title>
        <authorList>
            <person name="Ding Y."/>
            <person name="Zhao Y."/>
            <person name="Bi W."/>
            <person name="Wu M."/>
            <person name="Zhao G."/>
            <person name="Gong Y."/>
            <person name="Li W."/>
            <person name="Zhang P."/>
        </authorList>
    </citation>
    <scope>NUCLEOTIDE SEQUENCE [LARGE SCALE GENOMIC DNA]</scope>
    <source>
        <strain evidence="1">DYQJB</strain>
        <tissue evidence="1">Leaf</tissue>
    </source>
</reference>
<accession>A0ABD1LHG7</accession>
<protein>
    <submittedName>
        <fullName evidence="1">Uncharacterized protein</fullName>
    </submittedName>
</protein>
<dbReference type="AlphaFoldDB" id="A0ABD1LHG7"/>
<comment type="caution">
    <text evidence="1">The sequence shown here is derived from an EMBL/GenBank/DDBJ whole genome shotgun (WGS) entry which is preliminary data.</text>
</comment>
<name>A0ABD1LHG7_9FABA</name>
<sequence length="71" mass="8082">MLLSVLHFHACEIEDNSMFCQHSGCGQISIVCYSSQRLVQLHETLLCNANGFQQPSLLVLPQMFGRFLRQI</sequence>
<dbReference type="EMBL" id="JBGMDY010000009">
    <property type="protein sequence ID" value="KAL2322959.1"/>
    <property type="molecule type" value="Genomic_DNA"/>
</dbReference>
<organism evidence="1 2">
    <name type="scientific">Flemingia macrophylla</name>
    <dbReference type="NCBI Taxonomy" id="520843"/>
    <lineage>
        <taxon>Eukaryota</taxon>
        <taxon>Viridiplantae</taxon>
        <taxon>Streptophyta</taxon>
        <taxon>Embryophyta</taxon>
        <taxon>Tracheophyta</taxon>
        <taxon>Spermatophyta</taxon>
        <taxon>Magnoliopsida</taxon>
        <taxon>eudicotyledons</taxon>
        <taxon>Gunneridae</taxon>
        <taxon>Pentapetalae</taxon>
        <taxon>rosids</taxon>
        <taxon>fabids</taxon>
        <taxon>Fabales</taxon>
        <taxon>Fabaceae</taxon>
        <taxon>Papilionoideae</taxon>
        <taxon>50 kb inversion clade</taxon>
        <taxon>NPAAA clade</taxon>
        <taxon>indigoferoid/millettioid clade</taxon>
        <taxon>Phaseoleae</taxon>
        <taxon>Flemingia</taxon>
    </lineage>
</organism>
<gene>
    <name evidence="1" type="ORF">Fmac_027338</name>
</gene>
<proteinExistence type="predicted"/>
<evidence type="ECO:0000313" key="2">
    <source>
        <dbReference type="Proteomes" id="UP001603857"/>
    </source>
</evidence>
<evidence type="ECO:0000313" key="1">
    <source>
        <dbReference type="EMBL" id="KAL2322959.1"/>
    </source>
</evidence>
<keyword evidence="2" id="KW-1185">Reference proteome</keyword>
<dbReference type="Proteomes" id="UP001603857">
    <property type="component" value="Unassembled WGS sequence"/>
</dbReference>